<organism evidence="3 4">
    <name type="scientific">Lapidilactobacillus achengensis</name>
    <dbReference type="NCBI Taxonomy" id="2486000"/>
    <lineage>
        <taxon>Bacteria</taxon>
        <taxon>Bacillati</taxon>
        <taxon>Bacillota</taxon>
        <taxon>Bacilli</taxon>
        <taxon>Lactobacillales</taxon>
        <taxon>Lactobacillaceae</taxon>
        <taxon>Lapidilactobacillus</taxon>
    </lineage>
</organism>
<evidence type="ECO:0000313" key="3">
    <source>
        <dbReference type="EMBL" id="MFC6314265.1"/>
    </source>
</evidence>
<protein>
    <submittedName>
        <fullName evidence="3">Uncharacterized protein</fullName>
    </submittedName>
</protein>
<name>A0ABW1UMH4_9LACO</name>
<feature type="transmembrane region" description="Helical" evidence="2">
    <location>
        <begin position="31"/>
        <end position="47"/>
    </location>
</feature>
<gene>
    <name evidence="3" type="ORF">ACFQHW_01600</name>
</gene>
<reference evidence="4" key="1">
    <citation type="journal article" date="2019" name="Int. J. Syst. Evol. Microbiol.">
        <title>The Global Catalogue of Microorganisms (GCM) 10K type strain sequencing project: providing services to taxonomists for standard genome sequencing and annotation.</title>
        <authorList>
            <consortium name="The Broad Institute Genomics Platform"/>
            <consortium name="The Broad Institute Genome Sequencing Center for Infectious Disease"/>
            <person name="Wu L."/>
            <person name="Ma J."/>
        </authorList>
    </citation>
    <scope>NUCLEOTIDE SEQUENCE [LARGE SCALE GENOMIC DNA]</scope>
    <source>
        <strain evidence="4">CCM 8897</strain>
    </source>
</reference>
<feature type="region of interest" description="Disordered" evidence="1">
    <location>
        <begin position="65"/>
        <end position="95"/>
    </location>
</feature>
<accession>A0ABW1UMH4</accession>
<sequence length="95" mass="10466">MPRRGLLIMTLGFLTIMISPAGPGATDIRSGIMFTGLIIAALGFWLFRHDSKVYSAKVAEENKKADAEYVREHDPKTARPDDADVTTTEKKGTKK</sequence>
<keyword evidence="2" id="KW-1133">Transmembrane helix</keyword>
<keyword evidence="2" id="KW-0472">Membrane</keyword>
<dbReference type="RefSeq" id="WP_125596712.1">
    <property type="nucleotide sequence ID" value="NZ_JBHSSM010000005.1"/>
</dbReference>
<comment type="caution">
    <text evidence="3">The sequence shown here is derived from an EMBL/GenBank/DDBJ whole genome shotgun (WGS) entry which is preliminary data.</text>
</comment>
<evidence type="ECO:0000313" key="4">
    <source>
        <dbReference type="Proteomes" id="UP001596310"/>
    </source>
</evidence>
<dbReference type="EMBL" id="JBHSSM010000005">
    <property type="protein sequence ID" value="MFC6314265.1"/>
    <property type="molecule type" value="Genomic_DNA"/>
</dbReference>
<proteinExistence type="predicted"/>
<keyword evidence="4" id="KW-1185">Reference proteome</keyword>
<evidence type="ECO:0000256" key="1">
    <source>
        <dbReference type="SAM" id="MobiDB-lite"/>
    </source>
</evidence>
<dbReference type="Proteomes" id="UP001596310">
    <property type="component" value="Unassembled WGS sequence"/>
</dbReference>
<keyword evidence="2" id="KW-0812">Transmembrane</keyword>
<evidence type="ECO:0000256" key="2">
    <source>
        <dbReference type="SAM" id="Phobius"/>
    </source>
</evidence>